<protein>
    <recommendedName>
        <fullName evidence="3">Thiopeptide-type bacteriocin biosynthesis domain-containing protein</fullName>
    </recommendedName>
</protein>
<accession>A0ABW3YE74</accession>
<proteinExistence type="predicted"/>
<dbReference type="RefSeq" id="WP_377571920.1">
    <property type="nucleotide sequence ID" value="NZ_JBHTMP010000024.1"/>
</dbReference>
<sequence length="587" mass="66174">MLFVYRSHYEGPLGRRVRRLPDATVLDWFRRGWSVDDPRAWVEAELGGDVYGLSSIFEAAVEHRLAEPQTWEQLHVLLGEQLYIEGDPATNLRLDGHALRVRTDDDEVDLAYMFVDDALAAADPQRWAYPLHDEWPLPTDAGSPKRTFATDDLPLARSTVRGDGSGCTYAVFLTFRDGCSFDHPVPTAFSGVRLPDFADRLRRATVDECSGWPLELQVLRTLVAPDEQDITAALDRANRWPGFGINAQSPAPPTHEAALGQTTSVEQYEFGRDPDRSLLHVDEHIAQLAMYVSEEFGYQQWFLFDDVWAASHPDLAESLLRYAAHWDPQHLDPQHRPRITTRPQAIAALNDSIERLYEVFAAYPLHDSTDPCPHCFTSADEQQLRSQPLRQLSADDLRSFAASSLTTWGGVTDLKHFLPRIMEIGATEGFNWPDVELLYHHVAYGEFTTWPAPEVAAMRAFAQAHWDVALHGEAADDAGSVLAAIMFVEPDVMPCLRQWQHHGTLTSLEQLVDFIDANQSAIVRHRRLANAYLRDHCPNAQVQVIGWLIGDALLHHFEGFPGPRQADTTSIREEISFRLRVLHTSLA</sequence>
<organism evidence="1 2">
    <name type="scientific">Micromonospora sonneratiae</name>
    <dbReference type="NCBI Taxonomy" id="1184706"/>
    <lineage>
        <taxon>Bacteria</taxon>
        <taxon>Bacillati</taxon>
        <taxon>Actinomycetota</taxon>
        <taxon>Actinomycetes</taxon>
        <taxon>Micromonosporales</taxon>
        <taxon>Micromonosporaceae</taxon>
        <taxon>Micromonospora</taxon>
    </lineage>
</organism>
<dbReference type="EMBL" id="JBHTMP010000024">
    <property type="protein sequence ID" value="MFD1322764.1"/>
    <property type="molecule type" value="Genomic_DNA"/>
</dbReference>
<evidence type="ECO:0000313" key="1">
    <source>
        <dbReference type="EMBL" id="MFD1322764.1"/>
    </source>
</evidence>
<dbReference type="Proteomes" id="UP001597260">
    <property type="component" value="Unassembled WGS sequence"/>
</dbReference>
<gene>
    <name evidence="1" type="ORF">ACFQ4H_16825</name>
</gene>
<name>A0ABW3YE74_9ACTN</name>
<evidence type="ECO:0000313" key="2">
    <source>
        <dbReference type="Proteomes" id="UP001597260"/>
    </source>
</evidence>
<comment type="caution">
    <text evidence="1">The sequence shown here is derived from an EMBL/GenBank/DDBJ whole genome shotgun (WGS) entry which is preliminary data.</text>
</comment>
<reference evidence="2" key="1">
    <citation type="journal article" date="2019" name="Int. J. Syst. Evol. Microbiol.">
        <title>The Global Catalogue of Microorganisms (GCM) 10K type strain sequencing project: providing services to taxonomists for standard genome sequencing and annotation.</title>
        <authorList>
            <consortium name="The Broad Institute Genomics Platform"/>
            <consortium name="The Broad Institute Genome Sequencing Center for Infectious Disease"/>
            <person name="Wu L."/>
            <person name="Ma J."/>
        </authorList>
    </citation>
    <scope>NUCLEOTIDE SEQUENCE [LARGE SCALE GENOMIC DNA]</scope>
    <source>
        <strain evidence="2">JCM 31037</strain>
    </source>
</reference>
<keyword evidence="2" id="KW-1185">Reference proteome</keyword>
<evidence type="ECO:0008006" key="3">
    <source>
        <dbReference type="Google" id="ProtNLM"/>
    </source>
</evidence>